<organism evidence="4 5">
    <name type="scientific">Nonomuraea marmarensis</name>
    <dbReference type="NCBI Taxonomy" id="3351344"/>
    <lineage>
        <taxon>Bacteria</taxon>
        <taxon>Bacillati</taxon>
        <taxon>Actinomycetota</taxon>
        <taxon>Actinomycetes</taxon>
        <taxon>Streptosporangiales</taxon>
        <taxon>Streptosporangiaceae</taxon>
        <taxon>Nonomuraea</taxon>
    </lineage>
</organism>
<feature type="transmembrane region" description="Helical" evidence="2">
    <location>
        <begin position="210"/>
        <end position="230"/>
    </location>
</feature>
<feature type="transmembrane region" description="Helical" evidence="2">
    <location>
        <begin position="184"/>
        <end position="204"/>
    </location>
</feature>
<comment type="caution">
    <text evidence="4">The sequence shown here is derived from an EMBL/GenBank/DDBJ whole genome shotgun (WGS) entry which is preliminary data.</text>
</comment>
<feature type="transmembrane region" description="Helical" evidence="2">
    <location>
        <begin position="126"/>
        <end position="144"/>
    </location>
</feature>
<feature type="transmembrane region" description="Helical" evidence="2">
    <location>
        <begin position="7"/>
        <end position="28"/>
    </location>
</feature>
<feature type="transmembrane region" description="Helical" evidence="2">
    <location>
        <begin position="150"/>
        <end position="172"/>
    </location>
</feature>
<dbReference type="RefSeq" id="WP_393177868.1">
    <property type="nucleotide sequence ID" value="NZ_JBICRM010000083.1"/>
</dbReference>
<dbReference type="SUPFAM" id="SSF103481">
    <property type="entry name" value="Multidrug resistance efflux transporter EmrE"/>
    <property type="match status" value="1"/>
</dbReference>
<keyword evidence="5" id="KW-1185">Reference proteome</keyword>
<gene>
    <name evidence="4" type="ORF">ACFLIM_49750</name>
</gene>
<name>A0ABW7AYZ3_9ACTN</name>
<evidence type="ECO:0000313" key="4">
    <source>
        <dbReference type="EMBL" id="MFG1711263.1"/>
    </source>
</evidence>
<accession>A0ABW7AYZ3</accession>
<feature type="domain" description="EamA" evidence="3">
    <location>
        <begin position="149"/>
        <end position="283"/>
    </location>
</feature>
<dbReference type="Pfam" id="PF00892">
    <property type="entry name" value="EamA"/>
    <property type="match status" value="1"/>
</dbReference>
<keyword evidence="2" id="KW-1133">Transmembrane helix</keyword>
<dbReference type="EMBL" id="JBICRM010000083">
    <property type="protein sequence ID" value="MFG1711263.1"/>
    <property type="molecule type" value="Genomic_DNA"/>
</dbReference>
<feature type="transmembrane region" description="Helical" evidence="2">
    <location>
        <begin position="242"/>
        <end position="261"/>
    </location>
</feature>
<evidence type="ECO:0000256" key="1">
    <source>
        <dbReference type="ARBA" id="ARBA00007362"/>
    </source>
</evidence>
<protein>
    <submittedName>
        <fullName evidence="4">DMT family transporter</fullName>
    </submittedName>
</protein>
<feature type="transmembrane region" description="Helical" evidence="2">
    <location>
        <begin position="78"/>
        <end position="96"/>
    </location>
</feature>
<dbReference type="Proteomes" id="UP001603978">
    <property type="component" value="Unassembled WGS sequence"/>
</dbReference>
<keyword evidence="2" id="KW-0472">Membrane</keyword>
<dbReference type="InterPro" id="IPR000620">
    <property type="entry name" value="EamA_dom"/>
</dbReference>
<evidence type="ECO:0000313" key="5">
    <source>
        <dbReference type="Proteomes" id="UP001603978"/>
    </source>
</evidence>
<proteinExistence type="inferred from homology"/>
<keyword evidence="2" id="KW-0812">Transmembrane</keyword>
<evidence type="ECO:0000256" key="2">
    <source>
        <dbReference type="SAM" id="Phobius"/>
    </source>
</evidence>
<reference evidence="4 5" key="1">
    <citation type="submission" date="2024-10" db="EMBL/GenBank/DDBJ databases">
        <authorList>
            <person name="Topkara A.R."/>
            <person name="Saygin H."/>
        </authorList>
    </citation>
    <scope>NUCLEOTIDE SEQUENCE [LARGE SCALE GENOMIC DNA]</scope>
    <source>
        <strain evidence="4 5">M3C6</strain>
    </source>
</reference>
<comment type="similarity">
    <text evidence="1">Belongs to the EamA transporter family.</text>
</comment>
<feature type="transmembrane region" description="Helical" evidence="2">
    <location>
        <begin position="267"/>
        <end position="283"/>
    </location>
</feature>
<dbReference type="InterPro" id="IPR037185">
    <property type="entry name" value="EmrE-like"/>
</dbReference>
<sequence length="302" mass="31397">MSIPGPRAVLSAAPAWSYFVGSAVFHYLGPAFAVLLFARVAPLGVAGLRIWSAALVLALWRRPWRTLARLGRGGRRTIVTWGAVLAVMNACFYLAIDRLPLGTVAAIEFLPVIGLAALGARTARNVVALAAAAGGVYVLTDLRWEGAPIGFVLAFANAVLFACYIMLAHRAARLGRGIGGIDGLAAAMLAASAFALPLAVWQAAPTLADPVALGAGAGVGICSSVIPYVCDQLAMARMARSTYALLVALLPATATVIGAVVLRQLPLLPELIGVALVVLAVALHREHPSAQERDTPDSARRD</sequence>
<feature type="transmembrane region" description="Helical" evidence="2">
    <location>
        <begin position="102"/>
        <end position="119"/>
    </location>
</feature>
<evidence type="ECO:0000259" key="3">
    <source>
        <dbReference type="Pfam" id="PF00892"/>
    </source>
</evidence>